<accession>A0ABP0Z3M8</accession>
<evidence type="ECO:0000256" key="1">
    <source>
        <dbReference type="SAM" id="MobiDB-lite"/>
    </source>
</evidence>
<organism evidence="3 4">
    <name type="scientific">Citrullus colocynthis</name>
    <name type="common">colocynth</name>
    <dbReference type="NCBI Taxonomy" id="252529"/>
    <lineage>
        <taxon>Eukaryota</taxon>
        <taxon>Viridiplantae</taxon>
        <taxon>Streptophyta</taxon>
        <taxon>Embryophyta</taxon>
        <taxon>Tracheophyta</taxon>
        <taxon>Spermatophyta</taxon>
        <taxon>Magnoliopsida</taxon>
        <taxon>eudicotyledons</taxon>
        <taxon>Gunneridae</taxon>
        <taxon>Pentapetalae</taxon>
        <taxon>rosids</taxon>
        <taxon>fabids</taxon>
        <taxon>Cucurbitales</taxon>
        <taxon>Cucurbitaceae</taxon>
        <taxon>Benincaseae</taxon>
        <taxon>Citrullus</taxon>
    </lineage>
</organism>
<feature type="region of interest" description="Disordered" evidence="1">
    <location>
        <begin position="91"/>
        <end position="112"/>
    </location>
</feature>
<name>A0ABP0Z3M8_9ROSI</name>
<sequence>MLHSEILNIPFPKQPSFIGRPTQSNVWKLWMEDNLIPANEPRIYELCYQLEIFGCIQVALLCVQEFANDRPNVSTIISMLNSEIVDLPSPKEPGFVGRPHESHTKSSQQNSNKYSVNNVTLTTVIAR</sequence>
<dbReference type="PANTHER" id="PTHR27006:SF619">
    <property type="entry name" value="CYSTEINE-RICH RECEPTOR-LIKE PROTEIN KINASE 15"/>
    <property type="match status" value="1"/>
</dbReference>
<dbReference type="PANTHER" id="PTHR27006">
    <property type="entry name" value="PROMASTIGOTE SURFACE ANTIGEN PROTEIN PSA"/>
    <property type="match status" value="1"/>
</dbReference>
<feature type="domain" description="S-locus receptor kinase C-terminal" evidence="2">
    <location>
        <begin position="82"/>
        <end position="127"/>
    </location>
</feature>
<evidence type="ECO:0000313" key="3">
    <source>
        <dbReference type="EMBL" id="CAK9327389.1"/>
    </source>
</evidence>
<protein>
    <recommendedName>
        <fullName evidence="2">S-locus receptor kinase C-terminal domain-containing protein</fullName>
    </recommendedName>
</protein>
<gene>
    <name evidence="3" type="ORF">CITCOLO1_LOCUS19766</name>
</gene>
<dbReference type="EMBL" id="OZ021742">
    <property type="protein sequence ID" value="CAK9327389.1"/>
    <property type="molecule type" value="Genomic_DNA"/>
</dbReference>
<proteinExistence type="predicted"/>
<evidence type="ECO:0000313" key="4">
    <source>
        <dbReference type="Proteomes" id="UP001642487"/>
    </source>
</evidence>
<evidence type="ECO:0000259" key="2">
    <source>
        <dbReference type="Pfam" id="PF11883"/>
    </source>
</evidence>
<reference evidence="3 4" key="1">
    <citation type="submission" date="2024-03" db="EMBL/GenBank/DDBJ databases">
        <authorList>
            <person name="Gkanogiannis A."/>
            <person name="Becerra Lopez-Lavalle L."/>
        </authorList>
    </citation>
    <scope>NUCLEOTIDE SEQUENCE [LARGE SCALE GENOMIC DNA]</scope>
</reference>
<dbReference type="Pfam" id="PF11883">
    <property type="entry name" value="DUF3403"/>
    <property type="match status" value="1"/>
</dbReference>
<keyword evidence="4" id="KW-1185">Reference proteome</keyword>
<dbReference type="InterPro" id="IPR021820">
    <property type="entry name" value="S-locus_recpt_kinase_C"/>
</dbReference>
<dbReference type="Proteomes" id="UP001642487">
    <property type="component" value="Chromosome 8"/>
</dbReference>